<dbReference type="OrthoDB" id="3260408at2759"/>
<evidence type="ECO:0000256" key="1">
    <source>
        <dbReference type="SAM" id="MobiDB-lite"/>
    </source>
</evidence>
<feature type="compositionally biased region" description="Polar residues" evidence="1">
    <location>
        <begin position="337"/>
        <end position="347"/>
    </location>
</feature>
<evidence type="ECO:0000256" key="2">
    <source>
        <dbReference type="SAM" id="Phobius"/>
    </source>
</evidence>
<reference evidence="3 4" key="1">
    <citation type="submission" date="2014-04" db="EMBL/GenBank/DDBJ databases">
        <authorList>
            <consortium name="DOE Joint Genome Institute"/>
            <person name="Kuo A."/>
            <person name="Gay G."/>
            <person name="Dore J."/>
            <person name="Kohler A."/>
            <person name="Nagy L.G."/>
            <person name="Floudas D."/>
            <person name="Copeland A."/>
            <person name="Barry K.W."/>
            <person name="Cichocki N."/>
            <person name="Veneault-Fourrey C."/>
            <person name="LaButti K."/>
            <person name="Lindquist E.A."/>
            <person name="Lipzen A."/>
            <person name="Lundell T."/>
            <person name="Morin E."/>
            <person name="Murat C."/>
            <person name="Sun H."/>
            <person name="Tunlid A."/>
            <person name="Henrissat B."/>
            <person name="Grigoriev I.V."/>
            <person name="Hibbett D.S."/>
            <person name="Martin F."/>
            <person name="Nordberg H.P."/>
            <person name="Cantor M.N."/>
            <person name="Hua S.X."/>
        </authorList>
    </citation>
    <scope>NUCLEOTIDE SEQUENCE [LARGE SCALE GENOMIC DNA]</scope>
    <source>
        <strain evidence="4">h7</strain>
    </source>
</reference>
<feature type="region of interest" description="Disordered" evidence="1">
    <location>
        <begin position="1"/>
        <end position="55"/>
    </location>
</feature>
<dbReference type="HOGENOM" id="CLU_319846_0_0_1"/>
<keyword evidence="4" id="KW-1185">Reference proteome</keyword>
<proteinExistence type="predicted"/>
<evidence type="ECO:0000313" key="3">
    <source>
        <dbReference type="EMBL" id="KIM44813.1"/>
    </source>
</evidence>
<dbReference type="Proteomes" id="UP000053424">
    <property type="component" value="Unassembled WGS sequence"/>
</dbReference>
<feature type="compositionally biased region" description="Low complexity" evidence="1">
    <location>
        <begin position="370"/>
        <end position="382"/>
    </location>
</feature>
<dbReference type="EMBL" id="KN831773">
    <property type="protein sequence ID" value="KIM44813.1"/>
    <property type="molecule type" value="Genomic_DNA"/>
</dbReference>
<dbReference type="STRING" id="686832.A0A0C2Y4M0"/>
<organism evidence="3 4">
    <name type="scientific">Hebeloma cylindrosporum</name>
    <dbReference type="NCBI Taxonomy" id="76867"/>
    <lineage>
        <taxon>Eukaryota</taxon>
        <taxon>Fungi</taxon>
        <taxon>Dikarya</taxon>
        <taxon>Basidiomycota</taxon>
        <taxon>Agaricomycotina</taxon>
        <taxon>Agaricomycetes</taxon>
        <taxon>Agaricomycetidae</taxon>
        <taxon>Agaricales</taxon>
        <taxon>Agaricineae</taxon>
        <taxon>Hymenogastraceae</taxon>
        <taxon>Hebeloma</taxon>
    </lineage>
</organism>
<dbReference type="AlphaFoldDB" id="A0A0C2Y4M0"/>
<feature type="region of interest" description="Disordered" evidence="1">
    <location>
        <begin position="335"/>
        <end position="399"/>
    </location>
</feature>
<keyword evidence="2" id="KW-0812">Transmembrane</keyword>
<name>A0A0C2Y4M0_HEBCY</name>
<feature type="region of interest" description="Disordered" evidence="1">
    <location>
        <begin position="574"/>
        <end position="598"/>
    </location>
</feature>
<evidence type="ECO:0000313" key="4">
    <source>
        <dbReference type="Proteomes" id="UP000053424"/>
    </source>
</evidence>
<keyword evidence="2" id="KW-1133">Transmembrane helix</keyword>
<sequence length="962" mass="105841">MVVNRKQPVAPAPVISRSSSTQPVPTKRPQLKNATRPPPPSRTPPPAAKKKPKRKKSLIDRLFLYSLSLFALYAFYTCRPNPLFSAQSPSHANPLCHSLSSYRVHILEPYVVPPIKHALTFSHTLAEPYIESTKVRVDPYIAPVVRTVSTLKLYLIHTAQSLQALWEGTLVPLYRNTLKPYYQTAVVPRYNLYIHPHIQPLAHKAEHYYIYYVSRPLHIQAIKTQRYIRAKYTTHIQPYILHVEPHARNILNTVQTVTLQLVDTYQTRIHPHLVATWIKVRPALCTGYKHTKKLTLQFADVSSKQIKKATKEASGYRRTYVDPQVRKIWDKVAEGTELSSAPTSTPPLAQDLPDTEESVESIPEPTPVVLSSLSSNILTTTSGEPEAESTELPHASVPTPEEAAEDITHVGMRTAPPPPVDVPSSPAEDAKRNAEHALDVAEASAHGATMAVQDLEREVEERLHVHPDYVHQSHDTPLSASATDVADAAESTAATPEPATTDAPAPTPEEEAEVLFTSATTIEEDVTSKPESTPVTDKIEPVAMYAAEAASPSGAADEEDLDDFLRDLGVEGQATSAVDASSPTGINPNSQQQLTPEEVERARVERLADTATKRADIVGRHNSWFVKLDEAIKEAGPALANALDAWRSEKKAELVKMSGKTGEGNGILDEIQKEGKRLLKGLETYLKKAEARSAAWKLSAAPSDDPEAQAKKEVAVAEKDKWKTVLSKAEGKFTDRVRAIQAQVHQWYVDAMEHERQEVEASAASIKQVAERAQADIGLDYAWLDDVTYHDWQRYHDLMRTFERYEHVAYAIQNGTSADPPSPPAPLVPALDTLHNELQDIVLGFSVALGGLRSEAAKVFSQRTDAEDDDGFFVVNDGQVRKDDLRGVDLGKLGLASGVAPVPSGDEGDEVRILPIDPVDIPKEGENVVDASTVVIGKDPVQIQEALKDVPLEPASVRHEEL</sequence>
<feature type="compositionally biased region" description="Low complexity" evidence="1">
    <location>
        <begin position="479"/>
        <end position="504"/>
    </location>
</feature>
<reference evidence="4" key="2">
    <citation type="submission" date="2015-01" db="EMBL/GenBank/DDBJ databases">
        <title>Evolutionary Origins and Diversification of the Mycorrhizal Mutualists.</title>
        <authorList>
            <consortium name="DOE Joint Genome Institute"/>
            <consortium name="Mycorrhizal Genomics Consortium"/>
            <person name="Kohler A."/>
            <person name="Kuo A."/>
            <person name="Nagy L.G."/>
            <person name="Floudas D."/>
            <person name="Copeland A."/>
            <person name="Barry K.W."/>
            <person name="Cichocki N."/>
            <person name="Veneault-Fourrey C."/>
            <person name="LaButti K."/>
            <person name="Lindquist E.A."/>
            <person name="Lipzen A."/>
            <person name="Lundell T."/>
            <person name="Morin E."/>
            <person name="Murat C."/>
            <person name="Riley R."/>
            <person name="Ohm R."/>
            <person name="Sun H."/>
            <person name="Tunlid A."/>
            <person name="Henrissat B."/>
            <person name="Grigoriev I.V."/>
            <person name="Hibbett D.S."/>
            <person name="Martin F."/>
        </authorList>
    </citation>
    <scope>NUCLEOTIDE SEQUENCE [LARGE SCALE GENOMIC DNA]</scope>
    <source>
        <strain evidence="4">h7</strain>
    </source>
</reference>
<gene>
    <name evidence="3" type="ORF">M413DRAFT_442781</name>
</gene>
<feature type="region of interest" description="Disordered" evidence="1">
    <location>
        <begin position="470"/>
        <end position="508"/>
    </location>
</feature>
<dbReference type="PANTHER" id="PTHR24216">
    <property type="entry name" value="PAXILLIN-RELATED"/>
    <property type="match status" value="1"/>
</dbReference>
<keyword evidence="2" id="KW-0472">Membrane</keyword>
<feature type="compositionally biased region" description="Polar residues" evidence="1">
    <location>
        <begin position="574"/>
        <end position="595"/>
    </location>
</feature>
<feature type="compositionally biased region" description="Pro residues" evidence="1">
    <location>
        <begin position="36"/>
        <end position="47"/>
    </location>
</feature>
<accession>A0A0C2Y4M0</accession>
<protein>
    <submittedName>
        <fullName evidence="3">Uncharacterized protein</fullName>
    </submittedName>
</protein>
<feature type="transmembrane region" description="Helical" evidence="2">
    <location>
        <begin position="58"/>
        <end position="76"/>
    </location>
</feature>